<keyword evidence="7 10" id="KW-0472">Membrane</keyword>
<evidence type="ECO:0000256" key="8">
    <source>
        <dbReference type="ARBA" id="ARBA00023170"/>
    </source>
</evidence>
<comment type="similarity">
    <text evidence="10">Belongs to the insect chemoreceptor superfamily. Heteromeric odorant receptor channel (TC 1.A.69) family.</text>
</comment>
<protein>
    <recommendedName>
        <fullName evidence="10">Odorant receptor</fullName>
    </recommendedName>
</protein>
<dbReference type="AlphaFoldDB" id="A0A1Y9TJR9"/>
<feature type="transmembrane region" description="Helical" evidence="10">
    <location>
        <begin position="63"/>
        <end position="86"/>
    </location>
</feature>
<comment type="subcellular location">
    <subcellularLocation>
        <location evidence="1 10">Cell membrane</location>
        <topology evidence="1 10">Multi-pass membrane protein</topology>
    </subcellularLocation>
</comment>
<keyword evidence="4 10" id="KW-0812">Transmembrane</keyword>
<keyword evidence="2" id="KW-1003">Cell membrane</keyword>
<keyword evidence="3 10" id="KW-0716">Sensory transduction</keyword>
<keyword evidence="5 10" id="KW-0552">Olfaction</keyword>
<evidence type="ECO:0000256" key="4">
    <source>
        <dbReference type="ARBA" id="ARBA00022692"/>
    </source>
</evidence>
<sequence>MEPTQSQVFDLNIFLWKIFGMWHHETSTIYYKYYCVTFQMLYSVTYTFLFTLSLMFTPNDLELIISQCMFYFTQLAGVTKIAMIILRKKYIFEAFHILDCIEFQGDDVETRKIVNENKIFYKKYWKACFVCYNSGGFFILCLPLINYVVRRTELDLPLCQYYFLSDHTREKYHSGLFFYQFTGLVVIILSNISTDTFIIGLLMMAITQFRVLNWKLTNLNFSSLDEELVTMVDKEVLFVEKLKKCLVHYDLLLKYCNIIQDVTSYSIFAQFGTAAVTLCVSMCTFLRPMTNNDFMTSVTYMTSMAIEVFLPAYYGAELTHESEKIVMAAYSSDWIPRWKSFKRSLLLVMERAKRPVVITGLKMFTLSLETFAAIIKMAYSIFTLLKNAQNQNEN</sequence>
<feature type="transmembrane region" description="Helical" evidence="10">
    <location>
        <begin position="177"/>
        <end position="206"/>
    </location>
</feature>
<name>A0A1Y9TJR9_CONPF</name>
<evidence type="ECO:0000256" key="1">
    <source>
        <dbReference type="ARBA" id="ARBA00004651"/>
    </source>
</evidence>
<feature type="transmembrane region" description="Helical" evidence="10">
    <location>
        <begin position="127"/>
        <end position="148"/>
    </location>
</feature>
<gene>
    <name evidence="11" type="primary">OR10</name>
</gene>
<dbReference type="GO" id="GO:0005886">
    <property type="term" value="C:plasma membrane"/>
    <property type="evidence" value="ECO:0007669"/>
    <property type="project" value="UniProtKB-SubCell"/>
</dbReference>
<accession>A0A1Y9TJR9</accession>
<organism evidence="11">
    <name type="scientific">Conogethes punctiferalis</name>
    <name type="common">Durian fruit borer</name>
    <name type="synonym">Astura punctiferalis</name>
    <dbReference type="NCBI Taxonomy" id="1133088"/>
    <lineage>
        <taxon>Eukaryota</taxon>
        <taxon>Metazoa</taxon>
        <taxon>Ecdysozoa</taxon>
        <taxon>Arthropoda</taxon>
        <taxon>Hexapoda</taxon>
        <taxon>Insecta</taxon>
        <taxon>Pterygota</taxon>
        <taxon>Neoptera</taxon>
        <taxon>Endopterygota</taxon>
        <taxon>Lepidoptera</taxon>
        <taxon>Glossata</taxon>
        <taxon>Ditrysia</taxon>
        <taxon>Pyraloidea</taxon>
        <taxon>Crambidae</taxon>
        <taxon>Spilomelinae</taxon>
        <taxon>Conogethes</taxon>
    </lineage>
</organism>
<keyword evidence="6 10" id="KW-1133">Transmembrane helix</keyword>
<reference evidence="11" key="1">
    <citation type="submission" date="2016-04" db="EMBL/GenBank/DDBJ databases">
        <title>Deep sequencing-based transcriptome analysis of the yellow peach moth Conogethes punctiferalis (Guenee) antennae.</title>
        <authorList>
            <person name="Ge X."/>
            <person name="Zhang T."/>
            <person name="Wang Z."/>
            <person name="He K."/>
            <person name="Bai S."/>
        </authorList>
    </citation>
    <scope>NUCLEOTIDE SEQUENCE</scope>
</reference>
<dbReference type="EMBL" id="KX084461">
    <property type="protein sequence ID" value="ARO76416.1"/>
    <property type="molecule type" value="mRNA"/>
</dbReference>
<evidence type="ECO:0000256" key="9">
    <source>
        <dbReference type="ARBA" id="ARBA00023224"/>
    </source>
</evidence>
<dbReference type="PANTHER" id="PTHR21137">
    <property type="entry name" value="ODORANT RECEPTOR"/>
    <property type="match status" value="1"/>
</dbReference>
<keyword evidence="9 10" id="KW-0807">Transducer</keyword>
<dbReference type="Pfam" id="PF02949">
    <property type="entry name" value="7tm_6"/>
    <property type="match status" value="1"/>
</dbReference>
<dbReference type="GO" id="GO:0004984">
    <property type="term" value="F:olfactory receptor activity"/>
    <property type="evidence" value="ECO:0007669"/>
    <property type="project" value="InterPro"/>
</dbReference>
<evidence type="ECO:0000256" key="2">
    <source>
        <dbReference type="ARBA" id="ARBA00022475"/>
    </source>
</evidence>
<comment type="caution">
    <text evidence="10">Lacks conserved residue(s) required for the propagation of feature annotation.</text>
</comment>
<keyword evidence="8 10" id="KW-0675">Receptor</keyword>
<dbReference type="InterPro" id="IPR004117">
    <property type="entry name" value="7tm6_olfct_rcpt"/>
</dbReference>
<evidence type="ECO:0000256" key="6">
    <source>
        <dbReference type="ARBA" id="ARBA00022989"/>
    </source>
</evidence>
<dbReference type="PANTHER" id="PTHR21137:SF35">
    <property type="entry name" value="ODORANT RECEPTOR 19A-RELATED"/>
    <property type="match status" value="1"/>
</dbReference>
<evidence type="ECO:0000256" key="3">
    <source>
        <dbReference type="ARBA" id="ARBA00022606"/>
    </source>
</evidence>
<evidence type="ECO:0000256" key="7">
    <source>
        <dbReference type="ARBA" id="ARBA00023136"/>
    </source>
</evidence>
<proteinExistence type="evidence at transcript level"/>
<dbReference type="GO" id="GO:0005549">
    <property type="term" value="F:odorant binding"/>
    <property type="evidence" value="ECO:0007669"/>
    <property type="project" value="InterPro"/>
</dbReference>
<evidence type="ECO:0000256" key="5">
    <source>
        <dbReference type="ARBA" id="ARBA00022725"/>
    </source>
</evidence>
<evidence type="ECO:0000256" key="10">
    <source>
        <dbReference type="RuleBase" id="RU351113"/>
    </source>
</evidence>
<dbReference type="SMR" id="A0A1Y9TJR9"/>
<feature type="transmembrane region" description="Helical" evidence="10">
    <location>
        <begin position="33"/>
        <end position="57"/>
    </location>
</feature>
<evidence type="ECO:0000313" key="11">
    <source>
        <dbReference type="EMBL" id="ARO76416.1"/>
    </source>
</evidence>
<dbReference type="GO" id="GO:0007165">
    <property type="term" value="P:signal transduction"/>
    <property type="evidence" value="ECO:0007669"/>
    <property type="project" value="UniProtKB-KW"/>
</dbReference>